<sequence>MRLGTATSAVLLSLVSLTLAVPTSTSSAAAAAGSQIRTDQDPVYHLYIQSIPLDGAPVLGPESSSGWFSIDSTIQDTNSSLYLNVDMSPTTSYKPLTLDDTATTTTWSLSGDTIITSGQQNFVVCPIDGSELWDFFLQTVPAMPFDPVRDAVLNSPLQHSNTLPSPHPSALSSSSYSIQSTSSNTSIQSPSSARRATDLSVLLNSVDQPPASPFQRRPSSSGSAVVASPTWGLAVVGTSATPLSDTPRPRSAHLSHILQPNSDDGSPPFISPAAASYADYAQAPPTTSNSSPSTSPLLRNRETLGRSRALTLTAPPPAPAPPNSAVAPLGQGLPLPRQPDILRRMSSSSASGSKSHSRSPEMPRTPLSNVSTLPGPDPPRFTPPPVQRRPPRPAIPYAPRKRLTAPGSILVPLTEEEREFYKNLSKNPLKESKLGKRKFDEVSHGTLLRRGRGEPPAKLARDVGLVVKHYNLRPDVGVTQRQQSPIIGLKSFNNWVKSVLIARFAHPALHPDEPIENKKGPDGKVQFNGPPGGRVLDLGCGKGGDLNKWQKARVREYVGVDIAEISVEQARQRFQSSAVANPTKSSSRFTSFFAALDCFSHSLIEIPNIPIPPRTPPFDVVSMQFCMHYAFESVQKARVMLENVTRCERLDALPPDSDLSFGNSMYRIKFDDRERRPVFGHRYTFFLRDAVEDVPEYIVYWDNFVQMASEYHLHLLYKAEFHDVYAEHCEHPEYGPLLQRMKVVDANGESQMDEDQWEAANVYVAFAFEKA</sequence>
<feature type="chain" id="PRO_5040251892" description="mRNA cap guanine-N(7) methyltransferase" evidence="13">
    <location>
        <begin position="21"/>
        <end position="771"/>
    </location>
</feature>
<feature type="region of interest" description="Disordered" evidence="12">
    <location>
        <begin position="241"/>
        <end position="272"/>
    </location>
</feature>
<feature type="signal peptide" evidence="13">
    <location>
        <begin position="1"/>
        <end position="20"/>
    </location>
</feature>
<feature type="domain" description="MRNA cap 0 methyltransferase" evidence="14">
    <location>
        <begin position="484"/>
        <end position="771"/>
    </location>
</feature>
<dbReference type="CDD" id="cd02440">
    <property type="entry name" value="AdoMet_MTases"/>
    <property type="match status" value="1"/>
</dbReference>
<keyword evidence="6" id="KW-0694">RNA-binding</keyword>
<keyword evidence="7" id="KW-0506">mRNA capping</keyword>
<comment type="function">
    <text evidence="1">Responsible for methylating the 5'-cap structure of mRNAs.</text>
</comment>
<feature type="region of interest" description="Disordered" evidence="12">
    <location>
        <begin position="206"/>
        <end position="225"/>
    </location>
</feature>
<reference evidence="15" key="1">
    <citation type="submission" date="2016-06" db="EMBL/GenBank/DDBJ databases">
        <title>Draft Genome sequence of the fungus Inonotus baumii.</title>
        <authorList>
            <person name="Zhu H."/>
            <person name="Lin W."/>
        </authorList>
    </citation>
    <scope>NUCLEOTIDE SEQUENCE</scope>
    <source>
        <strain evidence="15">821</strain>
    </source>
</reference>
<dbReference type="OrthoDB" id="10248867at2759"/>
<evidence type="ECO:0000256" key="12">
    <source>
        <dbReference type="SAM" id="MobiDB-lite"/>
    </source>
</evidence>
<dbReference type="GO" id="GO:0003723">
    <property type="term" value="F:RNA binding"/>
    <property type="evidence" value="ECO:0007669"/>
    <property type="project" value="UniProtKB-KW"/>
</dbReference>
<dbReference type="GO" id="GO:0004482">
    <property type="term" value="F:mRNA 5'-cap (guanine-N7-)-methyltransferase activity"/>
    <property type="evidence" value="ECO:0007669"/>
    <property type="project" value="UniProtKB-EC"/>
</dbReference>
<evidence type="ECO:0000256" key="2">
    <source>
        <dbReference type="ARBA" id="ARBA00011926"/>
    </source>
</evidence>
<keyword evidence="4" id="KW-0808">Transferase</keyword>
<dbReference type="InterPro" id="IPR004971">
    <property type="entry name" value="mRNA_G-N7_MeTrfase_dom"/>
</dbReference>
<dbReference type="AlphaFoldDB" id="A0A9Q5HQW9"/>
<dbReference type="Pfam" id="PF03291">
    <property type="entry name" value="mRNA_G-N7_MeTrfase"/>
    <property type="match status" value="1"/>
</dbReference>
<dbReference type="InterPro" id="IPR029063">
    <property type="entry name" value="SAM-dependent_MTases_sf"/>
</dbReference>
<dbReference type="PROSITE" id="PS51562">
    <property type="entry name" value="RNA_CAP0_MT"/>
    <property type="match status" value="1"/>
</dbReference>
<keyword evidence="5" id="KW-0949">S-adenosyl-L-methionine</keyword>
<evidence type="ECO:0000256" key="10">
    <source>
        <dbReference type="ARBA" id="ARBA00044712"/>
    </source>
</evidence>
<accession>A0A9Q5HQW9</accession>
<keyword evidence="16" id="KW-1185">Reference proteome</keyword>
<evidence type="ECO:0000256" key="7">
    <source>
        <dbReference type="ARBA" id="ARBA00023042"/>
    </source>
</evidence>
<dbReference type="Proteomes" id="UP000757232">
    <property type="component" value="Unassembled WGS sequence"/>
</dbReference>
<dbReference type="SUPFAM" id="SSF53335">
    <property type="entry name" value="S-adenosyl-L-methionine-dependent methyltransferases"/>
    <property type="match status" value="1"/>
</dbReference>
<evidence type="ECO:0000256" key="5">
    <source>
        <dbReference type="ARBA" id="ARBA00022691"/>
    </source>
</evidence>
<comment type="caution">
    <text evidence="15">The sequence shown here is derived from an EMBL/GenBank/DDBJ whole genome shotgun (WGS) entry which is preliminary data.</text>
</comment>
<keyword evidence="13" id="KW-0732">Signal</keyword>
<dbReference type="PANTHER" id="PTHR12189">
    <property type="entry name" value="MRNA GUANINE-7- METHYLTRANSFERASE"/>
    <property type="match status" value="1"/>
</dbReference>
<evidence type="ECO:0000256" key="13">
    <source>
        <dbReference type="SAM" id="SignalP"/>
    </source>
</evidence>
<proteinExistence type="predicted"/>
<evidence type="ECO:0000313" key="16">
    <source>
        <dbReference type="Proteomes" id="UP000757232"/>
    </source>
</evidence>
<evidence type="ECO:0000256" key="3">
    <source>
        <dbReference type="ARBA" id="ARBA00022603"/>
    </source>
</evidence>
<evidence type="ECO:0000256" key="1">
    <source>
        <dbReference type="ARBA" id="ARBA00003378"/>
    </source>
</evidence>
<organism evidence="15 16">
    <name type="scientific">Sanghuangporus baumii</name>
    <name type="common">Phellinus baumii</name>
    <dbReference type="NCBI Taxonomy" id="108892"/>
    <lineage>
        <taxon>Eukaryota</taxon>
        <taxon>Fungi</taxon>
        <taxon>Dikarya</taxon>
        <taxon>Basidiomycota</taxon>
        <taxon>Agaricomycotina</taxon>
        <taxon>Agaricomycetes</taxon>
        <taxon>Hymenochaetales</taxon>
        <taxon>Hymenochaetaceae</taxon>
        <taxon>Sanghuangporus</taxon>
    </lineage>
</organism>
<keyword evidence="3" id="KW-0489">Methyltransferase</keyword>
<dbReference type="InterPro" id="IPR039753">
    <property type="entry name" value="RG7MT1"/>
</dbReference>
<comment type="catalytic activity">
    <reaction evidence="10">
        <text>a 5'-end (5'-triphosphoguanosine)-ribonucleoside in mRNA + S-adenosyl-L-methionine = a 5'-end (N(7)-methyl 5'-triphosphoguanosine)-ribonucleoside in mRNA + S-adenosyl-L-homocysteine</text>
        <dbReference type="Rhea" id="RHEA:67008"/>
        <dbReference type="Rhea" id="RHEA-COMP:17166"/>
        <dbReference type="Rhea" id="RHEA-COMP:17167"/>
        <dbReference type="ChEBI" id="CHEBI:57856"/>
        <dbReference type="ChEBI" id="CHEBI:59789"/>
        <dbReference type="ChEBI" id="CHEBI:156461"/>
        <dbReference type="ChEBI" id="CHEBI:167617"/>
        <dbReference type="EC" id="2.1.1.56"/>
    </reaction>
</comment>
<feature type="compositionally biased region" description="Low complexity" evidence="12">
    <location>
        <begin position="168"/>
        <end position="193"/>
    </location>
</feature>
<name>A0A9Q5HQW9_SANBA</name>
<feature type="compositionally biased region" description="Low complexity" evidence="12">
    <location>
        <begin position="323"/>
        <end position="339"/>
    </location>
</feature>
<evidence type="ECO:0000313" key="15">
    <source>
        <dbReference type="EMBL" id="OCB84340.1"/>
    </source>
</evidence>
<gene>
    <name evidence="15" type="ORF">A7U60_g9020</name>
</gene>
<feature type="region of interest" description="Disordered" evidence="12">
    <location>
        <begin position="311"/>
        <end position="401"/>
    </location>
</feature>
<dbReference type="EMBL" id="LNZH02000216">
    <property type="protein sequence ID" value="OCB84340.1"/>
    <property type="molecule type" value="Genomic_DNA"/>
</dbReference>
<evidence type="ECO:0000256" key="9">
    <source>
        <dbReference type="ARBA" id="ARBA00033387"/>
    </source>
</evidence>
<protein>
    <recommendedName>
        <fullName evidence="11">mRNA cap guanine-N(7) methyltransferase</fullName>
        <ecNumber evidence="2">2.1.1.56</ecNumber>
    </recommendedName>
    <alternativeName>
        <fullName evidence="8">mRNA (guanine-N(7))-methyltransferase</fullName>
    </alternativeName>
    <alternativeName>
        <fullName evidence="9">mRNA cap methyltransferase</fullName>
    </alternativeName>
</protein>
<keyword evidence="7" id="KW-0507">mRNA processing</keyword>
<feature type="compositionally biased region" description="Low complexity" evidence="12">
    <location>
        <begin position="216"/>
        <end position="225"/>
    </location>
</feature>
<evidence type="ECO:0000256" key="4">
    <source>
        <dbReference type="ARBA" id="ARBA00022679"/>
    </source>
</evidence>
<feature type="region of interest" description="Disordered" evidence="12">
    <location>
        <begin position="156"/>
        <end position="194"/>
    </location>
</feature>
<dbReference type="PANTHER" id="PTHR12189:SF2">
    <property type="entry name" value="MRNA CAP GUANINE-N7 METHYLTRANSFERASE"/>
    <property type="match status" value="1"/>
</dbReference>
<evidence type="ECO:0000256" key="6">
    <source>
        <dbReference type="ARBA" id="ARBA00022884"/>
    </source>
</evidence>
<dbReference type="Gene3D" id="3.40.50.150">
    <property type="entry name" value="Vaccinia Virus protein VP39"/>
    <property type="match status" value="1"/>
</dbReference>
<dbReference type="EC" id="2.1.1.56" evidence="2"/>
<dbReference type="GO" id="GO:0005634">
    <property type="term" value="C:nucleus"/>
    <property type="evidence" value="ECO:0007669"/>
    <property type="project" value="TreeGrafter"/>
</dbReference>
<evidence type="ECO:0000256" key="11">
    <source>
        <dbReference type="ARBA" id="ARBA00049739"/>
    </source>
</evidence>
<evidence type="ECO:0000259" key="14">
    <source>
        <dbReference type="PROSITE" id="PS51562"/>
    </source>
</evidence>
<evidence type="ECO:0000256" key="8">
    <source>
        <dbReference type="ARBA" id="ARBA00032772"/>
    </source>
</evidence>
<feature type="compositionally biased region" description="Pro residues" evidence="12">
    <location>
        <begin position="375"/>
        <end position="396"/>
    </location>
</feature>